<evidence type="ECO:0000256" key="1">
    <source>
        <dbReference type="SAM" id="MobiDB-lite"/>
    </source>
</evidence>
<gene>
    <name evidence="2" type="ORF">GCM10023329_10670</name>
</gene>
<name>A0ABP8ZUW3_9ACTN</name>
<comment type="caution">
    <text evidence="2">The sequence shown here is derived from an EMBL/GenBank/DDBJ whole genome shotgun (WGS) entry which is preliminary data.</text>
</comment>
<evidence type="ECO:0008006" key="4">
    <source>
        <dbReference type="Google" id="ProtNLM"/>
    </source>
</evidence>
<sequence length="133" mass="13474">MRGPRSHRVRRGTRPTALLSSVVTLLGALFLCLGPAGPAPVAHDRGAAGPAVSTAADRDHGHTATFTCPFGRGDCGLKPAMNPAVLTAPPLDAPLQAAAEPPFTAPAASTGGPRRAGALPRAPDLHVLQVLRA</sequence>
<keyword evidence="3" id="KW-1185">Reference proteome</keyword>
<feature type="region of interest" description="Disordered" evidence="1">
    <location>
        <begin position="96"/>
        <end position="121"/>
    </location>
</feature>
<accession>A0ABP8ZUW3</accession>
<reference evidence="3" key="1">
    <citation type="journal article" date="2019" name="Int. J. Syst. Evol. Microbiol.">
        <title>The Global Catalogue of Microorganisms (GCM) 10K type strain sequencing project: providing services to taxonomists for standard genome sequencing and annotation.</title>
        <authorList>
            <consortium name="The Broad Institute Genomics Platform"/>
            <consortium name="The Broad Institute Genome Sequencing Center for Infectious Disease"/>
            <person name="Wu L."/>
            <person name="Ma J."/>
        </authorList>
    </citation>
    <scope>NUCLEOTIDE SEQUENCE [LARGE SCALE GENOMIC DNA]</scope>
    <source>
        <strain evidence="3">JCM 18324</strain>
    </source>
</reference>
<dbReference type="EMBL" id="BAABJV010000002">
    <property type="protein sequence ID" value="GAA4766356.1"/>
    <property type="molecule type" value="Genomic_DNA"/>
</dbReference>
<dbReference type="RefSeq" id="WP_345610025.1">
    <property type="nucleotide sequence ID" value="NZ_BAABJV010000002.1"/>
</dbReference>
<proteinExistence type="predicted"/>
<evidence type="ECO:0000313" key="3">
    <source>
        <dbReference type="Proteomes" id="UP001501147"/>
    </source>
</evidence>
<protein>
    <recommendedName>
        <fullName evidence="4">Secreted protein</fullName>
    </recommendedName>
</protein>
<dbReference type="Proteomes" id="UP001501147">
    <property type="component" value="Unassembled WGS sequence"/>
</dbReference>
<feature type="compositionally biased region" description="Low complexity" evidence="1">
    <location>
        <begin position="96"/>
        <end position="108"/>
    </location>
</feature>
<evidence type="ECO:0000313" key="2">
    <source>
        <dbReference type="EMBL" id="GAA4766356.1"/>
    </source>
</evidence>
<organism evidence="2 3">
    <name type="scientific">Streptomyces sanyensis</name>
    <dbReference type="NCBI Taxonomy" id="568869"/>
    <lineage>
        <taxon>Bacteria</taxon>
        <taxon>Bacillati</taxon>
        <taxon>Actinomycetota</taxon>
        <taxon>Actinomycetes</taxon>
        <taxon>Kitasatosporales</taxon>
        <taxon>Streptomycetaceae</taxon>
        <taxon>Streptomyces</taxon>
    </lineage>
</organism>